<dbReference type="Pfam" id="PF13650">
    <property type="entry name" value="Asp_protease_2"/>
    <property type="match status" value="1"/>
</dbReference>
<dbReference type="AlphaFoldDB" id="A0A834TIT2"/>
<keyword evidence="2" id="KW-1185">Reference proteome</keyword>
<evidence type="ECO:0000313" key="1">
    <source>
        <dbReference type="EMBL" id="KAF7821859.1"/>
    </source>
</evidence>
<comment type="caution">
    <text evidence="1">The sequence shown here is derived from an EMBL/GenBank/DDBJ whole genome shotgun (WGS) entry which is preliminary data.</text>
</comment>
<dbReference type="EMBL" id="JAAIUW010000008">
    <property type="protein sequence ID" value="KAF7821859.1"/>
    <property type="molecule type" value="Genomic_DNA"/>
</dbReference>
<reference evidence="1" key="1">
    <citation type="submission" date="2020-09" db="EMBL/GenBank/DDBJ databases">
        <title>Genome-Enabled Discovery of Anthraquinone Biosynthesis in Senna tora.</title>
        <authorList>
            <person name="Kang S.-H."/>
            <person name="Pandey R.P."/>
            <person name="Lee C.-M."/>
            <person name="Sim J.-S."/>
            <person name="Jeong J.-T."/>
            <person name="Choi B.-S."/>
            <person name="Jung M."/>
            <person name="Ginzburg D."/>
            <person name="Zhao K."/>
            <person name="Won S.Y."/>
            <person name="Oh T.-J."/>
            <person name="Yu Y."/>
            <person name="Kim N.-H."/>
            <person name="Lee O.R."/>
            <person name="Lee T.-H."/>
            <person name="Bashyal P."/>
            <person name="Kim T.-S."/>
            <person name="Lee W.-H."/>
            <person name="Kawkins C."/>
            <person name="Kim C.-K."/>
            <person name="Kim J.S."/>
            <person name="Ahn B.O."/>
            <person name="Rhee S.Y."/>
            <person name="Sohng J.K."/>
        </authorList>
    </citation>
    <scope>NUCLEOTIDE SEQUENCE</scope>
    <source>
        <tissue evidence="1">Leaf</tissue>
    </source>
</reference>
<dbReference type="OrthoDB" id="1436686at2759"/>
<accession>A0A834TIT2</accession>
<proteinExistence type="predicted"/>
<gene>
    <name evidence="1" type="ORF">G2W53_027314</name>
</gene>
<organism evidence="1 2">
    <name type="scientific">Senna tora</name>
    <dbReference type="NCBI Taxonomy" id="362788"/>
    <lineage>
        <taxon>Eukaryota</taxon>
        <taxon>Viridiplantae</taxon>
        <taxon>Streptophyta</taxon>
        <taxon>Embryophyta</taxon>
        <taxon>Tracheophyta</taxon>
        <taxon>Spermatophyta</taxon>
        <taxon>Magnoliopsida</taxon>
        <taxon>eudicotyledons</taxon>
        <taxon>Gunneridae</taxon>
        <taxon>Pentapetalae</taxon>
        <taxon>rosids</taxon>
        <taxon>fabids</taxon>
        <taxon>Fabales</taxon>
        <taxon>Fabaceae</taxon>
        <taxon>Caesalpinioideae</taxon>
        <taxon>Cassia clade</taxon>
        <taxon>Senna</taxon>
    </lineage>
</organism>
<dbReference type="Proteomes" id="UP000634136">
    <property type="component" value="Unassembled WGS sequence"/>
</dbReference>
<dbReference type="Gene3D" id="2.40.70.10">
    <property type="entry name" value="Acid Proteases"/>
    <property type="match status" value="1"/>
</dbReference>
<dbReference type="SUPFAM" id="SSF50630">
    <property type="entry name" value="Acid proteases"/>
    <property type="match status" value="1"/>
</dbReference>
<dbReference type="InterPro" id="IPR021109">
    <property type="entry name" value="Peptidase_aspartic_dom_sf"/>
</dbReference>
<sequence>MSDLEEGEEEGDELLFEIEETSEDKAVSTLMSLSLNSVVGITSGRTMKLMGRVRGKEVVIMIDSGATHNFISEELVKRMGLEVEKTKSYRVTLGDGYTVQQQGCCKGLEIEVQGPQAEAGVICLAGDPALARSLVSMKNLMKLVRKSGQGFLLELNELAIQEDKEQEVDERIKRVIDDNVEVCNQI</sequence>
<evidence type="ECO:0000313" key="2">
    <source>
        <dbReference type="Proteomes" id="UP000634136"/>
    </source>
</evidence>
<name>A0A834TIT2_9FABA</name>
<dbReference type="CDD" id="cd00303">
    <property type="entry name" value="retropepsin_like"/>
    <property type="match status" value="1"/>
</dbReference>
<protein>
    <submittedName>
        <fullName evidence="1">Retrovirus-related Pol polyprotein</fullName>
    </submittedName>
</protein>